<feature type="chain" id="PRO_5002700793" evidence="1">
    <location>
        <begin position="28"/>
        <end position="271"/>
    </location>
</feature>
<dbReference type="RefSeq" id="WP_012064952.1">
    <property type="nucleotide sequence ID" value="NC_009633.1"/>
</dbReference>
<sequence>MNRSKKILSVFIAMTLMITGFALVANAGSPTLDEKTLDVKFRQIIEMPELDGDDSELLEQAIEAAVATGWFYNSAEQRFERLVTYTDIEVTIDGADIELDSHGQAKVLTQTNKSLEVKVYDPVTNESYAQLISGDTTEATVIFDVDISYMISVDNKSMENLEKSDFTINASPTDPYWSNGEQGVYGYRLHCNRFNGYLGNGTYYSNQASPSAILNFFASDCDWALGSYSNCLADYTSNPFCAASPQSKQASCSGLIGHYGRFHMHTTYTGN</sequence>
<dbReference type="KEGG" id="amt:Amet_3900"/>
<accession>A6TUX9</accession>
<dbReference type="Proteomes" id="UP000001572">
    <property type="component" value="Chromosome"/>
</dbReference>
<dbReference type="EMBL" id="CP000724">
    <property type="protein sequence ID" value="ABR49997.1"/>
    <property type="molecule type" value="Genomic_DNA"/>
</dbReference>
<proteinExistence type="predicted"/>
<gene>
    <name evidence="2" type="ordered locus">Amet_3900</name>
</gene>
<keyword evidence="3" id="KW-1185">Reference proteome</keyword>
<evidence type="ECO:0000256" key="1">
    <source>
        <dbReference type="SAM" id="SignalP"/>
    </source>
</evidence>
<name>A6TUX9_ALKMQ</name>
<keyword evidence="1" id="KW-0732">Signal</keyword>
<dbReference type="OrthoDB" id="2413656at2"/>
<dbReference type="HOGENOM" id="CLU_1025414_0_0_9"/>
<dbReference type="STRING" id="293826.Amet_3900"/>
<organism evidence="2 3">
    <name type="scientific">Alkaliphilus metalliredigens (strain QYMF)</name>
    <dbReference type="NCBI Taxonomy" id="293826"/>
    <lineage>
        <taxon>Bacteria</taxon>
        <taxon>Bacillati</taxon>
        <taxon>Bacillota</taxon>
        <taxon>Clostridia</taxon>
        <taxon>Peptostreptococcales</taxon>
        <taxon>Natronincolaceae</taxon>
        <taxon>Alkaliphilus</taxon>
    </lineage>
</organism>
<reference evidence="3" key="1">
    <citation type="journal article" date="2016" name="Genome Announc.">
        <title>Complete genome sequence of Alkaliphilus metalliredigens strain QYMF, an alkaliphilic and metal-reducing bacterium isolated from borax-contaminated leachate ponds.</title>
        <authorList>
            <person name="Hwang C."/>
            <person name="Copeland A."/>
            <person name="Lucas S."/>
            <person name="Lapidus A."/>
            <person name="Barry K."/>
            <person name="Detter J.C."/>
            <person name="Glavina Del Rio T."/>
            <person name="Hammon N."/>
            <person name="Israni S."/>
            <person name="Dalin E."/>
            <person name="Tice H."/>
            <person name="Pitluck S."/>
            <person name="Chertkov O."/>
            <person name="Brettin T."/>
            <person name="Bruce D."/>
            <person name="Han C."/>
            <person name="Schmutz J."/>
            <person name="Larimer F."/>
            <person name="Land M.L."/>
            <person name="Hauser L."/>
            <person name="Kyrpides N."/>
            <person name="Mikhailova N."/>
            <person name="Ye Q."/>
            <person name="Zhou J."/>
            <person name="Richardson P."/>
            <person name="Fields M.W."/>
        </authorList>
    </citation>
    <scope>NUCLEOTIDE SEQUENCE [LARGE SCALE GENOMIC DNA]</scope>
    <source>
        <strain evidence="3">QYMF</strain>
    </source>
</reference>
<dbReference type="AlphaFoldDB" id="A6TUX9"/>
<evidence type="ECO:0000313" key="3">
    <source>
        <dbReference type="Proteomes" id="UP000001572"/>
    </source>
</evidence>
<evidence type="ECO:0000313" key="2">
    <source>
        <dbReference type="EMBL" id="ABR49997.1"/>
    </source>
</evidence>
<protein>
    <submittedName>
        <fullName evidence="2">Uncharacterized protein</fullName>
    </submittedName>
</protein>
<dbReference type="eggNOG" id="ENOG5032ZRY">
    <property type="taxonomic scope" value="Bacteria"/>
</dbReference>
<feature type="signal peptide" evidence="1">
    <location>
        <begin position="1"/>
        <end position="27"/>
    </location>
</feature>